<name>A0AA39CI66_9EURO</name>
<keyword evidence="5" id="KW-1185">Reference proteome</keyword>
<dbReference type="Gene3D" id="1.25.40.20">
    <property type="entry name" value="Ankyrin repeat-containing domain"/>
    <property type="match status" value="1"/>
</dbReference>
<dbReference type="Pfam" id="PF24883">
    <property type="entry name" value="NPHP3_N"/>
    <property type="match status" value="1"/>
</dbReference>
<organism evidence="4 5">
    <name type="scientific">Cladophialophora chaetospira</name>
    <dbReference type="NCBI Taxonomy" id="386627"/>
    <lineage>
        <taxon>Eukaryota</taxon>
        <taxon>Fungi</taxon>
        <taxon>Dikarya</taxon>
        <taxon>Ascomycota</taxon>
        <taxon>Pezizomycotina</taxon>
        <taxon>Eurotiomycetes</taxon>
        <taxon>Chaetothyriomycetidae</taxon>
        <taxon>Chaetothyriales</taxon>
        <taxon>Herpotrichiellaceae</taxon>
        <taxon>Cladophialophora</taxon>
    </lineage>
</organism>
<evidence type="ECO:0000256" key="1">
    <source>
        <dbReference type="ARBA" id="ARBA00022737"/>
    </source>
</evidence>
<dbReference type="InterPro" id="IPR056884">
    <property type="entry name" value="NPHP3-like_N"/>
</dbReference>
<accession>A0AA39CI66</accession>
<evidence type="ECO:0000313" key="5">
    <source>
        <dbReference type="Proteomes" id="UP001172673"/>
    </source>
</evidence>
<keyword evidence="1" id="KW-0677">Repeat</keyword>
<dbReference type="Proteomes" id="UP001172673">
    <property type="component" value="Unassembled WGS sequence"/>
</dbReference>
<proteinExistence type="predicted"/>
<dbReference type="InterPro" id="IPR056693">
    <property type="entry name" value="DUF7791"/>
</dbReference>
<comment type="caution">
    <text evidence="4">The sequence shown here is derived from an EMBL/GenBank/DDBJ whole genome shotgun (WGS) entry which is preliminary data.</text>
</comment>
<dbReference type="PANTHER" id="PTHR10039">
    <property type="entry name" value="AMELOGENIN"/>
    <property type="match status" value="1"/>
</dbReference>
<dbReference type="Pfam" id="PF25053">
    <property type="entry name" value="DUF7791"/>
    <property type="match status" value="1"/>
</dbReference>
<sequence length="916" mass="104734">MDPFSSLGVASNVVQLIDLAAKLVSGTYKIHRASSEEKGYTRDIRFITDKLQKLNKDLGDSISRSVSLASASNLDKDIIKLCAECEEVAKQLLSVLTKLDAKTGQGVWSSARQALLTLLNQDQHHLISSQHQHSQEKKETESVLEDIRKLSNTLLEHVNQNNRLQQDIIKAVNKNCLSQTTDVAKIHSKGDSLVQLLTDSDKTLLNDRTLSLLQYTEIQRRSEAICDAYKNTFEWIFEDQTPDASWNSFVQWLQSNDNLYWITGKPGAGKSTLMKFLFEDKRVRPLLKIWAGKKDLIVTAFYFWNSGTQIQMSLEGLTRTLLYSVLQQRPELIPQVFPHQLEAWILFGDDTQHFAGNRGIQDDLLSWQELLAALQRLGHVLRAEDSARVVFFLDGLDEFGGEPAHLIAFIQALVSPNVKICVSSRPWIVFEDAFRLLPSLRMEVLTRRDIKIYVESKFGGNSGFQARRILEPAYADEIVENVVDKASGVFFVGFVGGERLSELQQRLDALPSDIEKLFWNILDALDTFHFERASQLFQIIRASTVPLSVLGLSFADDDDLQALYRLENKPLSAQEGAARAEIMRRRLNVCCKGMIEPNSKSENSLASEPVGYLHRTVKDFLQKPENWNKLLRATNRSFDPRLRLSFAHAMLLKVLDVHKCAADQLIDHVARIIQHSMAVHSDGSETQFRLFNEVDKTVKRKVRDISHYRGPVLHRDLVYDKQSRTDWINIQRYIEQDDTFLECAVHLQLFAFVQESFNQSAASTFNRKQIDTTRLLYHAAKSYCEQARCIDGIITWKTRHVDMVRLLFECGANPNAKFNGSTPWQVVVRNYPRHEVSETEREQDAELLSLFLRHGAATDAVDMCRLPMDIIIRKTSTHRQEALEVPAIQEMKPECISWTKALLYLLKVFFERKRSH</sequence>
<reference evidence="4" key="1">
    <citation type="submission" date="2022-10" db="EMBL/GenBank/DDBJ databases">
        <title>Culturing micro-colonial fungi from biological soil crusts in the Mojave desert and describing Neophaeococcomyces mojavensis, and introducing the new genera and species Taxawa tesnikishii.</title>
        <authorList>
            <person name="Kurbessoian T."/>
            <person name="Stajich J.E."/>
        </authorList>
    </citation>
    <scope>NUCLEOTIDE SEQUENCE</scope>
    <source>
        <strain evidence="4">TK_41</strain>
    </source>
</reference>
<dbReference type="EMBL" id="JAPDRK010000009">
    <property type="protein sequence ID" value="KAJ9608936.1"/>
    <property type="molecule type" value="Genomic_DNA"/>
</dbReference>
<feature type="domain" description="Nephrocystin 3-like N-terminal" evidence="2">
    <location>
        <begin position="232"/>
        <end position="425"/>
    </location>
</feature>
<evidence type="ECO:0008006" key="6">
    <source>
        <dbReference type="Google" id="ProtNLM"/>
    </source>
</evidence>
<evidence type="ECO:0000313" key="4">
    <source>
        <dbReference type="EMBL" id="KAJ9608936.1"/>
    </source>
</evidence>
<evidence type="ECO:0000259" key="3">
    <source>
        <dbReference type="Pfam" id="PF25053"/>
    </source>
</evidence>
<feature type="domain" description="DUF7791" evidence="3">
    <location>
        <begin position="525"/>
        <end position="657"/>
    </location>
</feature>
<dbReference type="Gene3D" id="3.40.50.300">
    <property type="entry name" value="P-loop containing nucleotide triphosphate hydrolases"/>
    <property type="match status" value="1"/>
</dbReference>
<evidence type="ECO:0000259" key="2">
    <source>
        <dbReference type="Pfam" id="PF24883"/>
    </source>
</evidence>
<dbReference type="InterPro" id="IPR036770">
    <property type="entry name" value="Ankyrin_rpt-contain_sf"/>
</dbReference>
<protein>
    <recommendedName>
        <fullName evidence="6">NACHT domain-containing protein</fullName>
    </recommendedName>
</protein>
<dbReference type="InterPro" id="IPR027417">
    <property type="entry name" value="P-loop_NTPase"/>
</dbReference>
<dbReference type="AlphaFoldDB" id="A0AA39CI66"/>
<dbReference type="SUPFAM" id="SSF52540">
    <property type="entry name" value="P-loop containing nucleoside triphosphate hydrolases"/>
    <property type="match status" value="1"/>
</dbReference>
<dbReference type="PANTHER" id="PTHR10039:SF5">
    <property type="entry name" value="NACHT DOMAIN-CONTAINING PROTEIN"/>
    <property type="match status" value="1"/>
</dbReference>
<gene>
    <name evidence="4" type="ORF">H2200_006707</name>
</gene>